<proteinExistence type="predicted"/>
<dbReference type="EMBL" id="BKCJ011732235">
    <property type="protein sequence ID" value="GFD48906.1"/>
    <property type="molecule type" value="Genomic_DNA"/>
</dbReference>
<accession>A0A699WTJ3</accession>
<name>A0A699WTJ3_TANCI</name>
<comment type="caution">
    <text evidence="1">The sequence shown here is derived from an EMBL/GenBank/DDBJ whole genome shotgun (WGS) entry which is preliminary data.</text>
</comment>
<protein>
    <submittedName>
        <fullName evidence="1">Uncharacterized protein</fullName>
    </submittedName>
</protein>
<sequence length="126" mass="13658">DGGNTSCGPQCGKFSGSWIRHRMTGAAQVAQPCPERTENRRTGVIASLMPGEGVEPALRNLLRSVHRDLCKAVVQGRIGEPIDEGIGVAAEILAGHGVDARRCLKPHQRIDDRRDDRIADRLVNEA</sequence>
<reference evidence="1" key="1">
    <citation type="journal article" date="2019" name="Sci. Rep.">
        <title>Draft genome of Tanacetum cinerariifolium, the natural source of mosquito coil.</title>
        <authorList>
            <person name="Yamashiro T."/>
            <person name="Shiraishi A."/>
            <person name="Satake H."/>
            <person name="Nakayama K."/>
        </authorList>
    </citation>
    <scope>NUCLEOTIDE SEQUENCE</scope>
</reference>
<evidence type="ECO:0000313" key="1">
    <source>
        <dbReference type="EMBL" id="GFD48906.1"/>
    </source>
</evidence>
<gene>
    <name evidence="1" type="ORF">Tci_920875</name>
</gene>
<feature type="non-terminal residue" evidence="1">
    <location>
        <position position="1"/>
    </location>
</feature>
<dbReference type="AlphaFoldDB" id="A0A699WTJ3"/>
<organism evidence="1">
    <name type="scientific">Tanacetum cinerariifolium</name>
    <name type="common">Dalmatian daisy</name>
    <name type="synonym">Chrysanthemum cinerariifolium</name>
    <dbReference type="NCBI Taxonomy" id="118510"/>
    <lineage>
        <taxon>Eukaryota</taxon>
        <taxon>Viridiplantae</taxon>
        <taxon>Streptophyta</taxon>
        <taxon>Embryophyta</taxon>
        <taxon>Tracheophyta</taxon>
        <taxon>Spermatophyta</taxon>
        <taxon>Magnoliopsida</taxon>
        <taxon>eudicotyledons</taxon>
        <taxon>Gunneridae</taxon>
        <taxon>Pentapetalae</taxon>
        <taxon>asterids</taxon>
        <taxon>campanulids</taxon>
        <taxon>Asterales</taxon>
        <taxon>Asteraceae</taxon>
        <taxon>Asteroideae</taxon>
        <taxon>Anthemideae</taxon>
        <taxon>Anthemidinae</taxon>
        <taxon>Tanacetum</taxon>
    </lineage>
</organism>
<feature type="non-terminal residue" evidence="1">
    <location>
        <position position="126"/>
    </location>
</feature>